<feature type="transmembrane region" description="Helical" evidence="5">
    <location>
        <begin position="113"/>
        <end position="131"/>
    </location>
</feature>
<dbReference type="SUPFAM" id="SSF161084">
    <property type="entry name" value="MAPEG domain-like"/>
    <property type="match status" value="1"/>
</dbReference>
<evidence type="ECO:0000256" key="5">
    <source>
        <dbReference type="SAM" id="Phobius"/>
    </source>
</evidence>
<reference evidence="6 7" key="1">
    <citation type="journal article" date="2019" name="Environ. Microbiol.">
        <title>Species interactions and distinct microbial communities in high Arctic permafrost affected cryosols are associated with the CH4 and CO2 gas fluxes.</title>
        <authorList>
            <person name="Altshuler I."/>
            <person name="Hamel J."/>
            <person name="Turney S."/>
            <person name="Magnuson E."/>
            <person name="Levesque R."/>
            <person name="Greer C."/>
            <person name="Whyte L.G."/>
        </authorList>
    </citation>
    <scope>NUCLEOTIDE SEQUENCE [LARGE SCALE GENOMIC DNA]</scope>
    <source>
        <strain evidence="6 7">S9.3B</strain>
    </source>
</reference>
<evidence type="ECO:0000256" key="2">
    <source>
        <dbReference type="ARBA" id="ARBA00022692"/>
    </source>
</evidence>
<evidence type="ECO:0000313" key="7">
    <source>
        <dbReference type="Proteomes" id="UP000317078"/>
    </source>
</evidence>
<dbReference type="InterPro" id="IPR023352">
    <property type="entry name" value="MAPEG-like_dom_sf"/>
</dbReference>
<accession>A0A502GF51</accession>
<evidence type="ECO:0000256" key="3">
    <source>
        <dbReference type="ARBA" id="ARBA00022989"/>
    </source>
</evidence>
<dbReference type="InterPro" id="IPR001129">
    <property type="entry name" value="Membr-assoc_MAPEG"/>
</dbReference>
<dbReference type="OrthoDB" id="7743618at2"/>
<dbReference type="RefSeq" id="WP_140881453.1">
    <property type="nucleotide sequence ID" value="NZ_RCZP01000002.1"/>
</dbReference>
<keyword evidence="4 5" id="KW-0472">Membrane</keyword>
<comment type="caution">
    <text evidence="6">The sequence shown here is derived from an EMBL/GenBank/DDBJ whole genome shotgun (WGS) entry which is preliminary data.</text>
</comment>
<dbReference type="GO" id="GO:0016020">
    <property type="term" value="C:membrane"/>
    <property type="evidence" value="ECO:0007669"/>
    <property type="project" value="UniProtKB-SubCell"/>
</dbReference>
<gene>
    <name evidence="6" type="ORF">EAH89_03935</name>
</gene>
<feature type="transmembrane region" description="Helical" evidence="5">
    <location>
        <begin position="61"/>
        <end position="78"/>
    </location>
</feature>
<comment type="subcellular location">
    <subcellularLocation>
        <location evidence="1">Membrane</location>
    </subcellularLocation>
</comment>
<evidence type="ECO:0000313" key="6">
    <source>
        <dbReference type="EMBL" id="TPG60525.1"/>
    </source>
</evidence>
<keyword evidence="2 5" id="KW-0812">Transmembrane</keyword>
<dbReference type="PANTHER" id="PTHR35371:SF1">
    <property type="entry name" value="BLR7753 PROTEIN"/>
    <property type="match status" value="1"/>
</dbReference>
<dbReference type="PANTHER" id="PTHR35371">
    <property type="entry name" value="INNER MEMBRANE PROTEIN"/>
    <property type="match status" value="1"/>
</dbReference>
<dbReference type="EMBL" id="RCZP01000002">
    <property type="protein sequence ID" value="TPG60525.1"/>
    <property type="molecule type" value="Genomic_DNA"/>
</dbReference>
<evidence type="ECO:0000256" key="1">
    <source>
        <dbReference type="ARBA" id="ARBA00004370"/>
    </source>
</evidence>
<evidence type="ECO:0008006" key="8">
    <source>
        <dbReference type="Google" id="ProtNLM"/>
    </source>
</evidence>
<dbReference type="Gene3D" id="1.20.120.550">
    <property type="entry name" value="Membrane associated eicosanoid/glutathione metabolism-like domain"/>
    <property type="match status" value="1"/>
</dbReference>
<evidence type="ECO:0000256" key="4">
    <source>
        <dbReference type="ARBA" id="ARBA00023136"/>
    </source>
</evidence>
<dbReference type="AlphaFoldDB" id="A0A502GF51"/>
<keyword evidence="3 5" id="KW-1133">Transmembrane helix</keyword>
<sequence>MTPELRWLALGALLGLAQILAAAVATIRQREGGLAWAAGPRDTAPPPPQGVAARLTRARDNFLETFPLFVAAVAAAQLSGRAGAMSEWGALLYVLARVAYVPTYALGLAVRPVVWGVSILGLLMVLAAALLG</sequence>
<feature type="transmembrane region" description="Helical" evidence="5">
    <location>
        <begin position="90"/>
        <end position="107"/>
    </location>
</feature>
<organism evidence="6 7">
    <name type="scientific">Muricoccus nepalensis</name>
    <dbReference type="NCBI Taxonomy" id="1854500"/>
    <lineage>
        <taxon>Bacteria</taxon>
        <taxon>Pseudomonadati</taxon>
        <taxon>Pseudomonadota</taxon>
        <taxon>Alphaproteobacteria</taxon>
        <taxon>Acetobacterales</taxon>
        <taxon>Roseomonadaceae</taxon>
        <taxon>Muricoccus</taxon>
    </lineage>
</organism>
<proteinExistence type="predicted"/>
<protein>
    <recommendedName>
        <fullName evidence="8">MAPEG family protein</fullName>
    </recommendedName>
</protein>
<dbReference type="Pfam" id="PF01124">
    <property type="entry name" value="MAPEG"/>
    <property type="match status" value="1"/>
</dbReference>
<name>A0A502GF51_9PROT</name>
<keyword evidence="7" id="KW-1185">Reference proteome</keyword>
<dbReference type="Proteomes" id="UP000317078">
    <property type="component" value="Unassembled WGS sequence"/>
</dbReference>